<dbReference type="SUPFAM" id="SSF56281">
    <property type="entry name" value="Metallo-hydrolase/oxidoreductase"/>
    <property type="match status" value="1"/>
</dbReference>
<dbReference type="SMART" id="SM00849">
    <property type="entry name" value="Lactamase_B"/>
    <property type="match status" value="1"/>
</dbReference>
<dbReference type="InterPro" id="IPR050855">
    <property type="entry name" value="NDM-1-like"/>
</dbReference>
<evidence type="ECO:0000313" key="3">
    <source>
        <dbReference type="Proteomes" id="UP000704762"/>
    </source>
</evidence>
<sequence length="288" mass="29612">MSETGAEPEVPLSGEWQELATGVYRLTTAPAAVNLGLIVGSDSAVLVDTGSTPAQGLAVRRSVASVTDLPLSAVIVTHWHYDHAFGLAAFDDLVTIGHETVRDRISSSEAAEAATELGIDAGSLALPNREIVLAAALDLGGDRRVEVAHIGRGHTEGDLVVVVPDAGVVFVGDLLESAGPPWFGADSVPMEWAATLDGVIGLMTPTVRAVPGHGEPVDREFVFNQRGEIAAVAGEIRRLVEAGVAQSAALSSGSWPYPEQHVAAGIAPGYGALSGLGVKGTRPTLPLA</sequence>
<dbReference type="Proteomes" id="UP000704762">
    <property type="component" value="Unassembled WGS sequence"/>
</dbReference>
<dbReference type="InterPro" id="IPR036866">
    <property type="entry name" value="RibonucZ/Hydroxyglut_hydro"/>
</dbReference>
<comment type="caution">
    <text evidence="2">The sequence shown here is derived from an EMBL/GenBank/DDBJ whole genome shotgun (WGS) entry which is preliminary data.</text>
</comment>
<dbReference type="InterPro" id="IPR001279">
    <property type="entry name" value="Metallo-B-lactamas"/>
</dbReference>
<dbReference type="PANTHER" id="PTHR42951">
    <property type="entry name" value="METALLO-BETA-LACTAMASE DOMAIN-CONTAINING"/>
    <property type="match status" value="1"/>
</dbReference>
<evidence type="ECO:0000313" key="2">
    <source>
        <dbReference type="EMBL" id="MBM7797793.1"/>
    </source>
</evidence>
<organism evidence="2 3">
    <name type="scientific">Microlunatus panaciterrae</name>
    <dbReference type="NCBI Taxonomy" id="400768"/>
    <lineage>
        <taxon>Bacteria</taxon>
        <taxon>Bacillati</taxon>
        <taxon>Actinomycetota</taxon>
        <taxon>Actinomycetes</taxon>
        <taxon>Propionibacteriales</taxon>
        <taxon>Propionibacteriaceae</taxon>
        <taxon>Microlunatus</taxon>
    </lineage>
</organism>
<dbReference type="CDD" id="cd16282">
    <property type="entry name" value="metallo-hydrolase-like_MBL-fold"/>
    <property type="match status" value="1"/>
</dbReference>
<feature type="domain" description="Metallo-beta-lactamase" evidence="1">
    <location>
        <begin position="32"/>
        <end position="213"/>
    </location>
</feature>
<dbReference type="RefSeq" id="WP_204916425.1">
    <property type="nucleotide sequence ID" value="NZ_BAAAQP010000011.1"/>
</dbReference>
<dbReference type="EMBL" id="JAFBCF010000001">
    <property type="protein sequence ID" value="MBM7797793.1"/>
    <property type="molecule type" value="Genomic_DNA"/>
</dbReference>
<dbReference type="PANTHER" id="PTHR42951:SF4">
    <property type="entry name" value="ACYL-COENZYME A THIOESTERASE MBLAC2"/>
    <property type="match status" value="1"/>
</dbReference>
<accession>A0ABS2RGI6</accession>
<dbReference type="Gene3D" id="3.60.15.10">
    <property type="entry name" value="Ribonuclease Z/Hydroxyacylglutathione hydrolase-like"/>
    <property type="match status" value="1"/>
</dbReference>
<gene>
    <name evidence="2" type="ORF">JOE57_000714</name>
</gene>
<proteinExistence type="predicted"/>
<name>A0ABS2RGI6_9ACTN</name>
<protein>
    <submittedName>
        <fullName evidence="2">Glyoxylase-like metal-dependent hydrolase (Beta-lactamase superfamily II)</fullName>
    </submittedName>
</protein>
<evidence type="ECO:0000259" key="1">
    <source>
        <dbReference type="SMART" id="SM00849"/>
    </source>
</evidence>
<reference evidence="2 3" key="1">
    <citation type="submission" date="2021-01" db="EMBL/GenBank/DDBJ databases">
        <title>Sequencing the genomes of 1000 actinobacteria strains.</title>
        <authorList>
            <person name="Klenk H.-P."/>
        </authorList>
    </citation>
    <scope>NUCLEOTIDE SEQUENCE [LARGE SCALE GENOMIC DNA]</scope>
    <source>
        <strain evidence="2 3">DSM 18662</strain>
    </source>
</reference>
<dbReference type="Pfam" id="PF00753">
    <property type="entry name" value="Lactamase_B"/>
    <property type="match status" value="1"/>
</dbReference>
<keyword evidence="3" id="KW-1185">Reference proteome</keyword>